<organism evidence="1 2">
    <name type="scientific">Fluctibacter corallii</name>
    <dbReference type="NCBI Taxonomy" id="2984329"/>
    <lineage>
        <taxon>Bacteria</taxon>
        <taxon>Pseudomonadati</taxon>
        <taxon>Pseudomonadota</taxon>
        <taxon>Gammaproteobacteria</taxon>
        <taxon>Alteromonadales</taxon>
        <taxon>Alteromonadaceae</taxon>
        <taxon>Fluctibacter</taxon>
    </lineage>
</organism>
<keyword evidence="2" id="KW-1185">Reference proteome</keyword>
<protein>
    <submittedName>
        <fullName evidence="1">RNA 2'-phosphotransferase</fullName>
        <ecNumber evidence="1">2.7.1.-</ecNumber>
    </submittedName>
</protein>
<dbReference type="Proteomes" id="UP001652504">
    <property type="component" value="Unassembled WGS sequence"/>
</dbReference>
<dbReference type="InterPro" id="IPR042081">
    <property type="entry name" value="RNA_2'-PTrans_C"/>
</dbReference>
<comment type="caution">
    <text evidence="1">The sequence shown here is derived from an EMBL/GenBank/DDBJ whole genome shotgun (WGS) entry which is preliminary data.</text>
</comment>
<reference evidence="1 2" key="1">
    <citation type="submission" date="2022-10" db="EMBL/GenBank/DDBJ databases">
        <title>Aestuariibacter sp. AA17 isolated from Montipora capitata coral fragment.</title>
        <authorList>
            <person name="Emsley S.A."/>
            <person name="Pfannmuller K.M."/>
            <person name="Loughran R.M."/>
            <person name="Shlafstein M."/>
            <person name="Papke E."/>
            <person name="Saw J.H."/>
            <person name="Ushijima B."/>
            <person name="Videau P."/>
        </authorList>
    </citation>
    <scope>NUCLEOTIDE SEQUENCE [LARGE SCALE GENOMIC DNA]</scope>
    <source>
        <strain evidence="1 2">AA17</strain>
    </source>
</reference>
<sequence length="66" mass="7192">MRYLDSILAQGVVSGKRHHVHLSADITTASSVGQHYGKSIVLRIDSASMAEQGHTIFLSDNSVWLV</sequence>
<dbReference type="InterPro" id="IPR002745">
    <property type="entry name" value="Ptrans_KptA/Tpt1"/>
</dbReference>
<proteinExistence type="predicted"/>
<evidence type="ECO:0000313" key="2">
    <source>
        <dbReference type="Proteomes" id="UP001652504"/>
    </source>
</evidence>
<keyword evidence="1" id="KW-0808">Transferase</keyword>
<evidence type="ECO:0000313" key="1">
    <source>
        <dbReference type="EMBL" id="MCV2884723.1"/>
    </source>
</evidence>
<accession>A0ABT3A7R6</accession>
<dbReference type="Gene3D" id="3.20.170.30">
    <property type="match status" value="1"/>
</dbReference>
<dbReference type="RefSeq" id="WP_263711999.1">
    <property type="nucleotide sequence ID" value="NZ_JAOWKX010000003.1"/>
</dbReference>
<dbReference type="Pfam" id="PF01885">
    <property type="entry name" value="PTS_2-RNA"/>
    <property type="match status" value="1"/>
</dbReference>
<dbReference type="SUPFAM" id="SSF56399">
    <property type="entry name" value="ADP-ribosylation"/>
    <property type="match status" value="1"/>
</dbReference>
<dbReference type="GO" id="GO:0016740">
    <property type="term" value="F:transferase activity"/>
    <property type="evidence" value="ECO:0007669"/>
    <property type="project" value="UniProtKB-KW"/>
</dbReference>
<name>A0ABT3A7R6_9ALTE</name>
<dbReference type="EMBL" id="JAOWKX010000003">
    <property type="protein sequence ID" value="MCV2884723.1"/>
    <property type="molecule type" value="Genomic_DNA"/>
</dbReference>
<gene>
    <name evidence="1" type="ORF">OE749_08445</name>
</gene>
<dbReference type="EC" id="2.7.1.-" evidence="1"/>